<dbReference type="GO" id="GO:0006281">
    <property type="term" value="P:DNA repair"/>
    <property type="evidence" value="ECO:0007669"/>
    <property type="project" value="InterPro"/>
</dbReference>
<feature type="domain" description="Helix-hairpin-helix DNA-binding motif class 1" evidence="2">
    <location>
        <begin position="71"/>
        <end position="90"/>
    </location>
</feature>
<evidence type="ECO:0000259" key="2">
    <source>
        <dbReference type="SMART" id="SM00278"/>
    </source>
</evidence>
<dbReference type="Gene3D" id="1.10.150.280">
    <property type="entry name" value="AF1531-like domain"/>
    <property type="match status" value="1"/>
</dbReference>
<dbReference type="GO" id="GO:0003677">
    <property type="term" value="F:DNA binding"/>
    <property type="evidence" value="ECO:0007669"/>
    <property type="project" value="InterPro"/>
</dbReference>
<dbReference type="InterPro" id="IPR003583">
    <property type="entry name" value="Hlx-hairpin-Hlx_DNA-bd_motif"/>
</dbReference>
<keyword evidence="1" id="KW-0732">Signal</keyword>
<dbReference type="GO" id="GO:0015628">
    <property type="term" value="P:protein secretion by the type II secretion system"/>
    <property type="evidence" value="ECO:0007669"/>
    <property type="project" value="TreeGrafter"/>
</dbReference>
<accession>A0AAJ4V1Q5</accession>
<dbReference type="PANTHER" id="PTHR21180:SF32">
    <property type="entry name" value="ENDONUCLEASE_EXONUCLEASE_PHOSPHATASE FAMILY DOMAIN-CONTAINING PROTEIN 1"/>
    <property type="match status" value="1"/>
</dbReference>
<dbReference type="InterPro" id="IPR051675">
    <property type="entry name" value="Endo/Exo/Phosphatase_dom_1"/>
</dbReference>
<dbReference type="RefSeq" id="WP_017628271.1">
    <property type="nucleotide sequence ID" value="NZ_BGKS01000009.1"/>
</dbReference>
<dbReference type="PANTHER" id="PTHR21180">
    <property type="entry name" value="ENDONUCLEASE/EXONUCLEASE/PHOSPHATASE FAMILY DOMAIN-CONTAINING PROTEIN 1"/>
    <property type="match status" value="1"/>
</dbReference>
<dbReference type="AlphaFoldDB" id="A0AAJ4V1Q5"/>
<dbReference type="InterPro" id="IPR004509">
    <property type="entry name" value="Competence_ComEA_HhH"/>
</dbReference>
<proteinExistence type="predicted"/>
<evidence type="ECO:0000313" key="4">
    <source>
        <dbReference type="Proteomes" id="UP000195540"/>
    </source>
</evidence>
<evidence type="ECO:0000256" key="1">
    <source>
        <dbReference type="SAM" id="SignalP"/>
    </source>
</evidence>
<evidence type="ECO:0000313" key="3">
    <source>
        <dbReference type="EMBL" id="ARX36109.1"/>
    </source>
</evidence>
<feature type="chain" id="PRO_5044168453" evidence="1">
    <location>
        <begin position="31"/>
        <end position="124"/>
    </location>
</feature>
<feature type="signal peptide" evidence="1">
    <location>
        <begin position="1"/>
        <end position="30"/>
    </location>
</feature>
<dbReference type="Pfam" id="PF12836">
    <property type="entry name" value="HHH_3"/>
    <property type="match status" value="1"/>
</dbReference>
<reference evidence="3 4" key="1">
    <citation type="submission" date="2017-05" db="EMBL/GenBank/DDBJ databases">
        <title>Whole genome sequencing of Proteus mirabilis AR_0155.</title>
        <authorList>
            <person name="Conlan S."/>
            <person name="Thomas P.J."/>
            <person name="Mullikin J."/>
            <person name="Frank K.M."/>
            <person name="Segre J.A."/>
        </authorList>
    </citation>
    <scope>NUCLEOTIDE SEQUENCE [LARGE SCALE GENOMIC DNA]</scope>
    <source>
        <strain evidence="3 4">AR_0155</strain>
    </source>
</reference>
<dbReference type="SUPFAM" id="SSF47781">
    <property type="entry name" value="RuvA domain 2-like"/>
    <property type="match status" value="1"/>
</dbReference>
<dbReference type="Proteomes" id="UP000195540">
    <property type="component" value="Chromosome"/>
</dbReference>
<sequence length="124" mass="13375">MIKMDKKTLSAFMASICLTLGLGLSPLSYADDISPSTSTMLIEKGDQKESAISEVNASAQGKLDINSATLDELMTLKGIGKAKAQAIIDYREKVGRFASFDDLAKVFGIGMKLIEQNKDLIIIN</sequence>
<gene>
    <name evidence="3" type="ORF">AM402_18880</name>
</gene>
<dbReference type="InterPro" id="IPR010994">
    <property type="entry name" value="RuvA_2-like"/>
</dbReference>
<dbReference type="EMBL" id="CP021694">
    <property type="protein sequence ID" value="ARX36109.1"/>
    <property type="molecule type" value="Genomic_DNA"/>
</dbReference>
<dbReference type="SMART" id="SM00278">
    <property type="entry name" value="HhH1"/>
    <property type="match status" value="2"/>
</dbReference>
<feature type="domain" description="Helix-hairpin-helix DNA-binding motif class 1" evidence="2">
    <location>
        <begin position="101"/>
        <end position="120"/>
    </location>
</feature>
<name>A0AAJ4V1Q5_PROMI</name>
<dbReference type="GO" id="GO:0015627">
    <property type="term" value="C:type II protein secretion system complex"/>
    <property type="evidence" value="ECO:0007669"/>
    <property type="project" value="TreeGrafter"/>
</dbReference>
<dbReference type="NCBIfam" id="TIGR00426">
    <property type="entry name" value="competence protein ComEA helix-hairpin-helix repeat region"/>
    <property type="match status" value="1"/>
</dbReference>
<organism evidence="3 4">
    <name type="scientific">Proteus mirabilis</name>
    <dbReference type="NCBI Taxonomy" id="584"/>
    <lineage>
        <taxon>Bacteria</taxon>
        <taxon>Pseudomonadati</taxon>
        <taxon>Pseudomonadota</taxon>
        <taxon>Gammaproteobacteria</taxon>
        <taxon>Enterobacterales</taxon>
        <taxon>Morganellaceae</taxon>
        <taxon>Proteus</taxon>
    </lineage>
</organism>
<protein>
    <submittedName>
        <fullName evidence="3">Competence protein</fullName>
    </submittedName>
</protein>